<name>A0A9Q9STF1_MOOP1</name>
<reference evidence="2" key="2">
    <citation type="submission" date="2022-10" db="EMBL/GenBank/DDBJ databases">
        <authorList>
            <person name="Ngo T.-E."/>
        </authorList>
    </citation>
    <scope>NUCLEOTIDE SEQUENCE</scope>
    <source>
        <strain evidence="2">JHB</strain>
    </source>
</reference>
<feature type="region of interest" description="Disordered" evidence="1">
    <location>
        <begin position="31"/>
        <end position="70"/>
    </location>
</feature>
<dbReference type="AlphaFoldDB" id="A0A9Q9STF1"/>
<evidence type="ECO:0000256" key="1">
    <source>
        <dbReference type="SAM" id="MobiDB-lite"/>
    </source>
</evidence>
<accession>A0A9Q9STF1</accession>
<sequence>MRSRSVAYRQSRLAQVRRILPISRFSRLPIPDSRLPIPDSRLPIPDSRFPTPDSRLPIPDSRFPTPEPSV</sequence>
<protein>
    <submittedName>
        <fullName evidence="2">Uncharacterized protein</fullName>
    </submittedName>
</protein>
<evidence type="ECO:0000313" key="2">
    <source>
        <dbReference type="EMBL" id="WAN69324.1"/>
    </source>
</evidence>
<organism evidence="2">
    <name type="scientific">Moorena producens (strain JHB)</name>
    <dbReference type="NCBI Taxonomy" id="1454205"/>
    <lineage>
        <taxon>Bacteria</taxon>
        <taxon>Bacillati</taxon>
        <taxon>Cyanobacteriota</taxon>
        <taxon>Cyanophyceae</taxon>
        <taxon>Coleofasciculales</taxon>
        <taxon>Coleofasciculaceae</taxon>
        <taxon>Moorena</taxon>
    </lineage>
</organism>
<gene>
    <name evidence="2" type="ORF">BJP36_44005</name>
</gene>
<reference evidence="2" key="1">
    <citation type="journal article" date="2017" name="Proc. Natl. Acad. Sci. U.S.A.">
        <title>Comparative genomics uncovers the prolific and distinctive metabolic potential of the cyanobacterial genus Moorea.</title>
        <authorList>
            <person name="Leao T."/>
            <person name="Castelao G."/>
            <person name="Korobeynikov A."/>
            <person name="Monroe E.A."/>
            <person name="Podell S."/>
            <person name="Glukhov E."/>
            <person name="Allen E.E."/>
            <person name="Gerwick W.H."/>
            <person name="Gerwick L."/>
        </authorList>
    </citation>
    <scope>NUCLEOTIDE SEQUENCE</scope>
    <source>
        <strain evidence="2">JHB</strain>
    </source>
</reference>
<dbReference type="EMBL" id="CP017708">
    <property type="protein sequence ID" value="WAN69324.1"/>
    <property type="molecule type" value="Genomic_DNA"/>
</dbReference>
<proteinExistence type="predicted"/>
<dbReference type="Proteomes" id="UP000176944">
    <property type="component" value="Chromosome"/>
</dbReference>